<organism evidence="3 4">
    <name type="scientific">Pantherophis guttatus</name>
    <name type="common">Corn snake</name>
    <name type="synonym">Elaphe guttata</name>
    <dbReference type="NCBI Taxonomy" id="94885"/>
    <lineage>
        <taxon>Eukaryota</taxon>
        <taxon>Metazoa</taxon>
        <taxon>Chordata</taxon>
        <taxon>Craniata</taxon>
        <taxon>Vertebrata</taxon>
        <taxon>Euteleostomi</taxon>
        <taxon>Lepidosauria</taxon>
        <taxon>Squamata</taxon>
        <taxon>Bifurcata</taxon>
        <taxon>Unidentata</taxon>
        <taxon>Episquamata</taxon>
        <taxon>Toxicofera</taxon>
        <taxon>Serpentes</taxon>
        <taxon>Colubroidea</taxon>
        <taxon>Colubridae</taxon>
        <taxon>Colubrinae</taxon>
        <taxon>Pantherophis</taxon>
    </lineage>
</organism>
<dbReference type="GeneID" id="132712524"/>
<evidence type="ECO:0000313" key="4">
    <source>
        <dbReference type="RefSeq" id="XP_060550253.1"/>
    </source>
</evidence>
<evidence type="ECO:0000256" key="2">
    <source>
        <dbReference type="ARBA" id="ARBA00022744"/>
    </source>
</evidence>
<sequence length="125" mass="13190">MSYCGSVSYTPYASNSGSYALVSSYGSGALTSLPSNYYTSGHVNCASQLTGSELIIQPPASVVSIPGPVISSTHDPVSVGQVSPCSYTHPLNSYGVYGRLGSLGYGNYGNYGGWRRYSRKCLTYN</sequence>
<comment type="similarity">
    <text evidence="1">Belongs to the avian keratin family.</text>
</comment>
<keyword evidence="2" id="KW-0416">Keratin</keyword>
<evidence type="ECO:0000256" key="1">
    <source>
        <dbReference type="ARBA" id="ARBA00008702"/>
    </source>
</evidence>
<protein>
    <submittedName>
        <fullName evidence="4">Claw keratin-like</fullName>
    </submittedName>
</protein>
<name>A0ABM3ZPF5_PANGU</name>
<accession>A0ABM3ZPF5</accession>
<dbReference type="InterPro" id="IPR003461">
    <property type="entry name" value="Keratin"/>
</dbReference>
<evidence type="ECO:0000313" key="3">
    <source>
        <dbReference type="Proteomes" id="UP001652622"/>
    </source>
</evidence>
<reference evidence="4" key="1">
    <citation type="submission" date="2025-08" db="UniProtKB">
        <authorList>
            <consortium name="RefSeq"/>
        </authorList>
    </citation>
    <scope>IDENTIFICATION</scope>
    <source>
        <tissue evidence="4">Blood</tissue>
    </source>
</reference>
<dbReference type="RefSeq" id="XP_060550253.1">
    <property type="nucleotide sequence ID" value="XM_060694270.1"/>
</dbReference>
<proteinExistence type="inferred from homology"/>
<gene>
    <name evidence="4" type="primary">LOC132712524</name>
</gene>
<dbReference type="PANTHER" id="PTHR31203">
    <property type="entry name" value="BETA-KERATIN-RELATED PROTEIN-RELATED"/>
    <property type="match status" value="1"/>
</dbReference>
<dbReference type="PANTHER" id="PTHR31203:SF1">
    <property type="entry name" value="BETA-KERATIN-RELATED PROTEIN-RELATED"/>
    <property type="match status" value="1"/>
</dbReference>
<keyword evidence="3" id="KW-1185">Reference proteome</keyword>
<dbReference type="Proteomes" id="UP001652622">
    <property type="component" value="Unplaced"/>
</dbReference>
<dbReference type="Pfam" id="PF02422">
    <property type="entry name" value="Keratin"/>
    <property type="match status" value="1"/>
</dbReference>